<organism evidence="3 4">
    <name type="scientific">Populus alba x Populus x berolinensis</name>
    <dbReference type="NCBI Taxonomy" id="444605"/>
    <lineage>
        <taxon>Eukaryota</taxon>
        <taxon>Viridiplantae</taxon>
        <taxon>Streptophyta</taxon>
        <taxon>Embryophyta</taxon>
        <taxon>Tracheophyta</taxon>
        <taxon>Spermatophyta</taxon>
        <taxon>Magnoliopsida</taxon>
        <taxon>eudicotyledons</taxon>
        <taxon>Gunneridae</taxon>
        <taxon>Pentapetalae</taxon>
        <taxon>rosids</taxon>
        <taxon>fabids</taxon>
        <taxon>Malpighiales</taxon>
        <taxon>Salicaceae</taxon>
        <taxon>Saliceae</taxon>
        <taxon>Populus</taxon>
    </lineage>
</organism>
<keyword evidence="2" id="KW-0732">Signal</keyword>
<protein>
    <submittedName>
        <fullName evidence="3">Uncharacterized protein</fullName>
    </submittedName>
</protein>
<evidence type="ECO:0000313" key="4">
    <source>
        <dbReference type="Proteomes" id="UP001164929"/>
    </source>
</evidence>
<dbReference type="EMBL" id="JAQIZT010000002">
    <property type="protein sequence ID" value="KAJ7006352.1"/>
    <property type="molecule type" value="Genomic_DNA"/>
</dbReference>
<evidence type="ECO:0000256" key="2">
    <source>
        <dbReference type="SAM" id="SignalP"/>
    </source>
</evidence>
<feature type="compositionally biased region" description="Polar residues" evidence="1">
    <location>
        <begin position="56"/>
        <end position="79"/>
    </location>
</feature>
<evidence type="ECO:0000256" key="1">
    <source>
        <dbReference type="SAM" id="MobiDB-lite"/>
    </source>
</evidence>
<comment type="caution">
    <text evidence="3">The sequence shown here is derived from an EMBL/GenBank/DDBJ whole genome shotgun (WGS) entry which is preliminary data.</text>
</comment>
<feature type="chain" id="PRO_5042294156" evidence="2">
    <location>
        <begin position="21"/>
        <end position="110"/>
    </location>
</feature>
<dbReference type="Proteomes" id="UP001164929">
    <property type="component" value="Chromosome 2"/>
</dbReference>
<keyword evidence="4" id="KW-1185">Reference proteome</keyword>
<proteinExistence type="predicted"/>
<feature type="signal peptide" evidence="2">
    <location>
        <begin position="1"/>
        <end position="20"/>
    </location>
</feature>
<feature type="region of interest" description="Disordered" evidence="1">
    <location>
        <begin position="56"/>
        <end position="110"/>
    </location>
</feature>
<accession>A0AAD6WBL9</accession>
<dbReference type="AlphaFoldDB" id="A0AAD6WBL9"/>
<evidence type="ECO:0000313" key="3">
    <source>
        <dbReference type="EMBL" id="KAJ7006352.1"/>
    </source>
</evidence>
<gene>
    <name evidence="3" type="ORF">NC653_005642</name>
</gene>
<name>A0AAD6WBL9_9ROSI</name>
<sequence length="110" mass="12126">MTSTASSGMVQLLLLCFRSGLPLQGQIEEETATLDEVFTGFSKRCQSADPLSVSPLQISVHSKSQNSPRSPNHVGSSKGDSSKGIPKKGSPLMHERHFFSMRLPRKRQWL</sequence>
<reference evidence="3" key="1">
    <citation type="journal article" date="2023" name="Mol. Ecol. Resour.">
        <title>Chromosome-level genome assembly of a triploid poplar Populus alba 'Berolinensis'.</title>
        <authorList>
            <person name="Chen S."/>
            <person name="Yu Y."/>
            <person name="Wang X."/>
            <person name="Wang S."/>
            <person name="Zhang T."/>
            <person name="Zhou Y."/>
            <person name="He R."/>
            <person name="Meng N."/>
            <person name="Wang Y."/>
            <person name="Liu W."/>
            <person name="Liu Z."/>
            <person name="Liu J."/>
            <person name="Guo Q."/>
            <person name="Huang H."/>
            <person name="Sederoff R.R."/>
            <person name="Wang G."/>
            <person name="Qu G."/>
            <person name="Chen S."/>
        </authorList>
    </citation>
    <scope>NUCLEOTIDE SEQUENCE</scope>
    <source>
        <strain evidence="3">SC-2020</strain>
    </source>
</reference>